<comment type="caution">
    <text evidence="4">The sequence shown here is derived from an EMBL/GenBank/DDBJ whole genome shotgun (WGS) entry which is preliminary data.</text>
</comment>
<dbReference type="Gene3D" id="1.10.220.60">
    <property type="entry name" value="GRIP domain"/>
    <property type="match status" value="1"/>
</dbReference>
<dbReference type="VEuPathDB" id="AmoebaDB:FDP41_009342"/>
<dbReference type="EMBL" id="VFQX01000068">
    <property type="protein sequence ID" value="KAF0972439.1"/>
    <property type="molecule type" value="Genomic_DNA"/>
</dbReference>
<feature type="compositionally biased region" description="Basic and acidic residues" evidence="2">
    <location>
        <begin position="275"/>
        <end position="288"/>
    </location>
</feature>
<dbReference type="VEuPathDB" id="AmoebaDB:NfTy_061670"/>
<feature type="region of interest" description="Disordered" evidence="2">
    <location>
        <begin position="128"/>
        <end position="151"/>
    </location>
</feature>
<feature type="compositionally biased region" description="Polar residues" evidence="2">
    <location>
        <begin position="293"/>
        <end position="303"/>
    </location>
</feature>
<keyword evidence="1" id="KW-0175">Coiled coil</keyword>
<dbReference type="VEuPathDB" id="AmoebaDB:NF0111160"/>
<dbReference type="SMART" id="SM00755">
    <property type="entry name" value="Grip"/>
    <property type="match status" value="1"/>
</dbReference>
<proteinExistence type="predicted"/>
<gene>
    <name evidence="4" type="ORF">FDP41_009342</name>
</gene>
<feature type="domain" description="GRIP" evidence="3">
    <location>
        <begin position="875"/>
        <end position="925"/>
    </location>
</feature>
<feature type="compositionally biased region" description="Polar residues" evidence="2">
    <location>
        <begin position="131"/>
        <end position="151"/>
    </location>
</feature>
<dbReference type="OMA" id="VDMAKHE"/>
<evidence type="ECO:0000313" key="5">
    <source>
        <dbReference type="Proteomes" id="UP000444721"/>
    </source>
</evidence>
<feature type="coiled-coil region" evidence="1">
    <location>
        <begin position="533"/>
        <end position="761"/>
    </location>
</feature>
<organism evidence="4 5">
    <name type="scientific">Naegleria fowleri</name>
    <name type="common">Brain eating amoeba</name>
    <dbReference type="NCBI Taxonomy" id="5763"/>
    <lineage>
        <taxon>Eukaryota</taxon>
        <taxon>Discoba</taxon>
        <taxon>Heterolobosea</taxon>
        <taxon>Tetramitia</taxon>
        <taxon>Eutetramitia</taxon>
        <taxon>Vahlkampfiidae</taxon>
        <taxon>Naegleria</taxon>
    </lineage>
</organism>
<evidence type="ECO:0000259" key="3">
    <source>
        <dbReference type="PROSITE" id="PS50913"/>
    </source>
</evidence>
<feature type="region of interest" description="Disordered" evidence="2">
    <location>
        <begin position="275"/>
        <end position="314"/>
    </location>
</feature>
<feature type="compositionally biased region" description="Polar residues" evidence="2">
    <location>
        <begin position="90"/>
        <end position="103"/>
    </location>
</feature>
<dbReference type="InterPro" id="IPR000237">
    <property type="entry name" value="GRIP_dom"/>
</dbReference>
<sequence>MAKKKQASKKPSTTTIIVKEATAAQEESNESSLSSIPSNDENSNMEHKSTQNTEQEETYHQTSTSTLATTSEVDSKDEKHENQLQHQDSETSQDCTNNHRVNLSTTTTSDSDTICTREEVAEKIKAPTNRDLITTPSTPHNSETSTSTLPTNVNNDIAKKYEDFLKNVCEIVEQHSENIATFSERLGGKFCKFETTLEKSKQQTIKLFEHNEIKQKENSQKGTLLDPSVRQMLMGFMTQVDQLYEQRDRAITEKMSKMGSNLQKLSNNVKVFEEAKKKESSSEDKSITAEEAASNTQSTTSKVESNAEENLTEEELRKRCKEFEEKLKEKEKEFSSYKTKVAEWKEKVKVISNKDMKKIEELKKQVTTQEKTIEELNAKIEEINKKNETIPNLENSLNVKDDEIEKLKKEIASLSEKISQKDLSIEQHQITINEKNQINADLCEKLTSIQQQQQEAATSSSKKVPKFQDLKILKKLDLDSKMWFYVQHDVENTFEWIDLEELKQIHSDAQLNSPLDSLLPEKSILQIHEESFQQRLSEESKKLEEQIKLFNEKDEELKTYKTRAHAALKKKTDALNQAKIDYENQINELKESLTKQQEDNEEQSKLIQDLQEQVQSFIIIQEKAVKLGSDLDKVMSEKEDLEDKIKSLEKQHSKTKEDFNEEKSKLIQEYELQLRQLESKNSELDEQFRKELRVTRERNRRILDEKEREITKLQMKISENKQVTDEAEQVREKLVSLENEMNLIKEENESLKKQLTAMMNAESTPTVKTPRKVDQSQILSSALNDGPTTPTSISQDNISDLSPSVSTSDLTLERDFNQLMELAQLQASRDTEMMHYKETISKLKQIIKEREHSEKSFKILEKQLKEEIEHLQRLQKQGAPNLEYLKNILISFLTGEDRIVKEKLLKVLAQMMDLSKEEQDKISQKCLAEPSSSLWNIVSTCKCCVILFIGQS</sequence>
<protein>
    <recommendedName>
        <fullName evidence="3">GRIP domain-containing protein</fullName>
    </recommendedName>
</protein>
<evidence type="ECO:0000313" key="4">
    <source>
        <dbReference type="EMBL" id="KAF0972439.1"/>
    </source>
</evidence>
<feature type="coiled-coil region" evidence="1">
    <location>
        <begin position="843"/>
        <end position="877"/>
    </location>
</feature>
<feature type="compositionally biased region" description="Low complexity" evidence="2">
    <location>
        <begin position="30"/>
        <end position="42"/>
    </location>
</feature>
<dbReference type="PROSITE" id="PS50913">
    <property type="entry name" value="GRIP"/>
    <property type="match status" value="1"/>
</dbReference>
<name>A0A6A5BHE9_NAEFO</name>
<dbReference type="AlphaFoldDB" id="A0A6A5BHE9"/>
<feature type="region of interest" description="Disordered" evidence="2">
    <location>
        <begin position="782"/>
        <end position="806"/>
    </location>
</feature>
<accession>A0A6A5BHE9</accession>
<feature type="compositionally biased region" description="Polar residues" evidence="2">
    <location>
        <begin position="60"/>
        <end position="72"/>
    </location>
</feature>
<feature type="region of interest" description="Disordered" evidence="2">
    <location>
        <begin position="1"/>
        <end position="110"/>
    </location>
</feature>
<dbReference type="GeneID" id="68116558"/>
<evidence type="ECO:0000256" key="2">
    <source>
        <dbReference type="SAM" id="MobiDB-lite"/>
    </source>
</evidence>
<feature type="compositionally biased region" description="Basic and acidic residues" evidence="2">
    <location>
        <begin position="73"/>
        <end position="89"/>
    </location>
</feature>
<dbReference type="RefSeq" id="XP_044557153.1">
    <property type="nucleotide sequence ID" value="XM_044713290.1"/>
</dbReference>
<evidence type="ECO:0000256" key="1">
    <source>
        <dbReference type="SAM" id="Coils"/>
    </source>
</evidence>
<keyword evidence="5" id="KW-1185">Reference proteome</keyword>
<reference evidence="4 5" key="1">
    <citation type="journal article" date="2019" name="Sci. Rep.">
        <title>Nanopore sequencing improves the draft genome of the human pathogenic amoeba Naegleria fowleri.</title>
        <authorList>
            <person name="Liechti N."/>
            <person name="Schurch N."/>
            <person name="Bruggmann R."/>
            <person name="Wittwer M."/>
        </authorList>
    </citation>
    <scope>NUCLEOTIDE SEQUENCE [LARGE SCALE GENOMIC DNA]</scope>
    <source>
        <strain evidence="4 5">ATCC 30894</strain>
    </source>
</reference>
<dbReference type="Proteomes" id="UP000444721">
    <property type="component" value="Unassembled WGS sequence"/>
</dbReference>
<dbReference type="Pfam" id="PF01465">
    <property type="entry name" value="GRIP"/>
    <property type="match status" value="1"/>
</dbReference>
<dbReference type="OrthoDB" id="1926336at2759"/>